<dbReference type="PIRSF" id="PIRSF006603">
    <property type="entry name" value="DinF"/>
    <property type="match status" value="1"/>
</dbReference>
<dbReference type="InterPro" id="IPR002528">
    <property type="entry name" value="MATE_fam"/>
</dbReference>
<dbReference type="Pfam" id="PF01554">
    <property type="entry name" value="MatE"/>
    <property type="match status" value="2"/>
</dbReference>
<evidence type="ECO:0000256" key="6">
    <source>
        <dbReference type="ARBA" id="ARBA00023136"/>
    </source>
</evidence>
<dbReference type="CDD" id="cd13147">
    <property type="entry name" value="MATE_MJ0709_like"/>
    <property type="match status" value="1"/>
</dbReference>
<dbReference type="NCBIfam" id="TIGR00797">
    <property type="entry name" value="matE"/>
    <property type="match status" value="1"/>
</dbReference>
<comment type="caution">
    <text evidence="8">The sequence shown here is derived from an EMBL/GenBank/DDBJ whole genome shotgun (WGS) entry which is preliminary data.</text>
</comment>
<dbReference type="RefSeq" id="WP_067258174.1">
    <property type="nucleotide sequence ID" value="NZ_LWMW01000064.1"/>
</dbReference>
<feature type="transmembrane region" description="Helical" evidence="7">
    <location>
        <begin position="141"/>
        <end position="161"/>
    </location>
</feature>
<dbReference type="InterPro" id="IPR052031">
    <property type="entry name" value="Membrane_Transporter-Flippase"/>
</dbReference>
<feature type="transmembrane region" description="Helical" evidence="7">
    <location>
        <begin position="424"/>
        <end position="443"/>
    </location>
</feature>
<evidence type="ECO:0000256" key="5">
    <source>
        <dbReference type="ARBA" id="ARBA00022989"/>
    </source>
</evidence>
<protein>
    <submittedName>
        <fullName evidence="8">Multidrug export protein MepA</fullName>
    </submittedName>
</protein>
<sequence>MTNNHQEETEGVATILGDPKKAVLKLSGPMIIAMLITSLYNLVDSVWVAGLGEGALAAIGFVTPVFLVVIGFSNGLGAGATSVISRFIGAKNKKEADNAALHIMLLTIIFTIIIMVSLGMFLRPILEILGSGTTIELGLQYGNIVFGGVFFIIFTSAAYGILRAEGNVKKTTYAMAFGAILNIILDPIFIYTLGFGIAGAAIATVLSLAVVSFIILYWFRGDTYINISPKNFKYSTDTIKKILEVGLPAGAEFLVIAILAGTLNIILVLVSGTDAVAIYSAGWRVVIIAIVPIISVSISVVAIIGASFGARKYENFTIIQNYSIKLGTLIAIITAVTTFILAPYIADIFTYSPETMGLGPLITDFLRVMCLFYIFVPVGSVATSVFQGVGKGFNSLILTIIRELLLAVVFAYILAIPLGMGQQGVWWGIVIGNIFGSIIAYLWSKMYIGRLTNIKDEEEEIEII</sequence>
<keyword evidence="2" id="KW-0813">Transport</keyword>
<dbReference type="GO" id="GO:0005886">
    <property type="term" value="C:plasma membrane"/>
    <property type="evidence" value="ECO:0007669"/>
    <property type="project" value="UniProtKB-SubCell"/>
</dbReference>
<dbReference type="PANTHER" id="PTHR43549:SF2">
    <property type="entry name" value="MULTIDRUG RESISTANCE PROTEIN NORM-RELATED"/>
    <property type="match status" value="1"/>
</dbReference>
<keyword evidence="4 7" id="KW-0812">Transmembrane</keyword>
<dbReference type="GO" id="GO:0042910">
    <property type="term" value="F:xenobiotic transmembrane transporter activity"/>
    <property type="evidence" value="ECO:0007669"/>
    <property type="project" value="InterPro"/>
</dbReference>
<evidence type="ECO:0000256" key="4">
    <source>
        <dbReference type="ARBA" id="ARBA00022692"/>
    </source>
</evidence>
<dbReference type="GO" id="GO:0015297">
    <property type="term" value="F:antiporter activity"/>
    <property type="evidence" value="ECO:0007669"/>
    <property type="project" value="InterPro"/>
</dbReference>
<dbReference type="PATRIC" id="fig|47311.3.peg.414"/>
<feature type="transmembrane region" description="Helical" evidence="7">
    <location>
        <begin position="322"/>
        <end position="345"/>
    </location>
</feature>
<keyword evidence="9" id="KW-1185">Reference proteome</keyword>
<feature type="transmembrane region" description="Helical" evidence="7">
    <location>
        <begin position="173"/>
        <end position="191"/>
    </location>
</feature>
<evidence type="ECO:0000313" key="8">
    <source>
        <dbReference type="EMBL" id="KZX17141.1"/>
    </source>
</evidence>
<feature type="transmembrane region" description="Helical" evidence="7">
    <location>
        <begin position="55"/>
        <end position="78"/>
    </location>
</feature>
<feature type="transmembrane region" description="Helical" evidence="7">
    <location>
        <begin position="23"/>
        <end position="43"/>
    </location>
</feature>
<evidence type="ECO:0000256" key="2">
    <source>
        <dbReference type="ARBA" id="ARBA00022448"/>
    </source>
</evidence>
<dbReference type="Proteomes" id="UP000077275">
    <property type="component" value="Unassembled WGS sequence"/>
</dbReference>
<evidence type="ECO:0000256" key="1">
    <source>
        <dbReference type="ARBA" id="ARBA00004651"/>
    </source>
</evidence>
<dbReference type="PANTHER" id="PTHR43549">
    <property type="entry name" value="MULTIDRUG RESISTANCE PROTEIN YPNP-RELATED"/>
    <property type="match status" value="1"/>
</dbReference>
<name>A0A166EYF8_9EURY</name>
<feature type="transmembrane region" description="Helical" evidence="7">
    <location>
        <begin position="249"/>
        <end position="270"/>
    </location>
</feature>
<dbReference type="AlphaFoldDB" id="A0A166EYF8"/>
<proteinExistence type="predicted"/>
<dbReference type="STRING" id="47311.MBCUT_03730"/>
<accession>A0A166EYF8</accession>
<keyword evidence="6 7" id="KW-0472">Membrane</keyword>
<comment type="subcellular location">
    <subcellularLocation>
        <location evidence="1">Cell membrane</location>
        <topology evidence="1">Multi-pass membrane protein</topology>
    </subcellularLocation>
</comment>
<feature type="transmembrane region" description="Helical" evidence="7">
    <location>
        <begin position="282"/>
        <end position="310"/>
    </location>
</feature>
<dbReference type="InterPro" id="IPR048279">
    <property type="entry name" value="MdtK-like"/>
</dbReference>
<keyword evidence="5 7" id="KW-1133">Transmembrane helix</keyword>
<dbReference type="OrthoDB" id="214119at2157"/>
<dbReference type="EMBL" id="LWMW01000064">
    <property type="protein sequence ID" value="KZX17141.1"/>
    <property type="molecule type" value="Genomic_DNA"/>
</dbReference>
<feature type="transmembrane region" description="Helical" evidence="7">
    <location>
        <begin position="197"/>
        <end position="219"/>
    </location>
</feature>
<feature type="transmembrane region" description="Helical" evidence="7">
    <location>
        <begin position="99"/>
        <end position="121"/>
    </location>
</feature>
<keyword evidence="3" id="KW-1003">Cell membrane</keyword>
<evidence type="ECO:0000313" key="9">
    <source>
        <dbReference type="Proteomes" id="UP000077275"/>
    </source>
</evidence>
<feature type="transmembrane region" description="Helical" evidence="7">
    <location>
        <begin position="396"/>
        <end position="418"/>
    </location>
</feature>
<gene>
    <name evidence="8" type="primary">mepA_3</name>
    <name evidence="8" type="ORF">MBCUT_03730</name>
</gene>
<feature type="transmembrane region" description="Helical" evidence="7">
    <location>
        <begin position="365"/>
        <end position="389"/>
    </location>
</feature>
<organism evidence="8 9">
    <name type="scientific">Methanobrevibacter cuticularis</name>
    <dbReference type="NCBI Taxonomy" id="47311"/>
    <lineage>
        <taxon>Archaea</taxon>
        <taxon>Methanobacteriati</taxon>
        <taxon>Methanobacteriota</taxon>
        <taxon>Methanomada group</taxon>
        <taxon>Methanobacteria</taxon>
        <taxon>Methanobacteriales</taxon>
        <taxon>Methanobacteriaceae</taxon>
        <taxon>Methanobrevibacter</taxon>
    </lineage>
</organism>
<evidence type="ECO:0000256" key="3">
    <source>
        <dbReference type="ARBA" id="ARBA00022475"/>
    </source>
</evidence>
<evidence type="ECO:0000256" key="7">
    <source>
        <dbReference type="SAM" id="Phobius"/>
    </source>
</evidence>
<reference evidence="8 9" key="1">
    <citation type="submission" date="2016-04" db="EMBL/GenBank/DDBJ databases">
        <title>Genome sequence of Methanobrevibacter cuticularis DSM 11139.</title>
        <authorList>
            <person name="Poehlein A."/>
            <person name="Seedorf H."/>
            <person name="Daniel R."/>
        </authorList>
    </citation>
    <scope>NUCLEOTIDE SEQUENCE [LARGE SCALE GENOMIC DNA]</scope>
    <source>
        <strain evidence="8 9">DSM 11139</strain>
    </source>
</reference>